<dbReference type="Proteomes" id="UP000235672">
    <property type="component" value="Unassembled WGS sequence"/>
</dbReference>
<sequence length="154" mass="17288">MPFLKKICDRVPFLRDTKSTTNTPATVPAYTPSQVAQLQRVPNYTPIIKASDVPQWLWTNAQCKDWLFAVCHVSLGLTGEEAKAITDKFDGCGPVIYMMEYVDWIKLLGTQNRAQSVYAYVVNNQHEPGAIPDGVVLKRTGIRGNNKRNSMGWN</sequence>
<dbReference type="OrthoDB" id="3545725at2759"/>
<dbReference type="EMBL" id="KZ613478">
    <property type="protein sequence ID" value="PMD22362.1"/>
    <property type="molecule type" value="Genomic_DNA"/>
</dbReference>
<dbReference type="AlphaFoldDB" id="A0A2J6Q801"/>
<organism evidence="1 2">
    <name type="scientific">Hyaloscypha hepaticicola</name>
    <dbReference type="NCBI Taxonomy" id="2082293"/>
    <lineage>
        <taxon>Eukaryota</taxon>
        <taxon>Fungi</taxon>
        <taxon>Dikarya</taxon>
        <taxon>Ascomycota</taxon>
        <taxon>Pezizomycotina</taxon>
        <taxon>Leotiomycetes</taxon>
        <taxon>Helotiales</taxon>
        <taxon>Hyaloscyphaceae</taxon>
        <taxon>Hyaloscypha</taxon>
    </lineage>
</organism>
<keyword evidence="2" id="KW-1185">Reference proteome</keyword>
<reference evidence="1 2" key="1">
    <citation type="submission" date="2016-05" db="EMBL/GenBank/DDBJ databases">
        <title>A degradative enzymes factory behind the ericoid mycorrhizal symbiosis.</title>
        <authorList>
            <consortium name="DOE Joint Genome Institute"/>
            <person name="Martino E."/>
            <person name="Morin E."/>
            <person name="Grelet G."/>
            <person name="Kuo A."/>
            <person name="Kohler A."/>
            <person name="Daghino S."/>
            <person name="Barry K."/>
            <person name="Choi C."/>
            <person name="Cichocki N."/>
            <person name="Clum A."/>
            <person name="Copeland A."/>
            <person name="Hainaut M."/>
            <person name="Haridas S."/>
            <person name="Labutti K."/>
            <person name="Lindquist E."/>
            <person name="Lipzen A."/>
            <person name="Khouja H.-R."/>
            <person name="Murat C."/>
            <person name="Ohm R."/>
            <person name="Olson A."/>
            <person name="Spatafora J."/>
            <person name="Veneault-Fourrey C."/>
            <person name="Henrissat B."/>
            <person name="Grigoriev I."/>
            <person name="Martin F."/>
            <person name="Perotto S."/>
        </authorList>
    </citation>
    <scope>NUCLEOTIDE SEQUENCE [LARGE SCALE GENOMIC DNA]</scope>
    <source>
        <strain evidence="1 2">UAMH 7357</strain>
    </source>
</reference>
<evidence type="ECO:0000313" key="2">
    <source>
        <dbReference type="Proteomes" id="UP000235672"/>
    </source>
</evidence>
<proteinExistence type="predicted"/>
<name>A0A2J6Q801_9HELO</name>
<gene>
    <name evidence="1" type="ORF">NA56DRAFT_719153</name>
</gene>
<evidence type="ECO:0000313" key="1">
    <source>
        <dbReference type="EMBL" id="PMD22362.1"/>
    </source>
</evidence>
<protein>
    <submittedName>
        <fullName evidence="1">Uncharacterized protein</fullName>
    </submittedName>
</protein>
<accession>A0A2J6Q801</accession>